<dbReference type="GO" id="GO:0016301">
    <property type="term" value="F:kinase activity"/>
    <property type="evidence" value="ECO:0007669"/>
    <property type="project" value="UniProtKB-KW"/>
</dbReference>
<dbReference type="Gene3D" id="3.40.1190.20">
    <property type="match status" value="1"/>
</dbReference>
<proteinExistence type="predicted"/>
<dbReference type="Pfam" id="PF00294">
    <property type="entry name" value="PfkB"/>
    <property type="match status" value="1"/>
</dbReference>
<evidence type="ECO:0000256" key="1">
    <source>
        <dbReference type="ARBA" id="ARBA00022679"/>
    </source>
</evidence>
<protein>
    <submittedName>
        <fullName evidence="4">PfkB family carbohydrate kinase</fullName>
    </submittedName>
</protein>
<dbReference type="InterPro" id="IPR029056">
    <property type="entry name" value="Ribokinase-like"/>
</dbReference>
<keyword evidence="1" id="KW-0808">Transferase</keyword>
<feature type="domain" description="Carbohydrate kinase PfkB" evidence="3">
    <location>
        <begin position="4"/>
        <end position="278"/>
    </location>
</feature>
<reference evidence="5" key="1">
    <citation type="journal article" date="2019" name="Int. J. Syst. Evol. Microbiol.">
        <title>The Global Catalogue of Microorganisms (GCM) 10K type strain sequencing project: providing services to taxonomists for standard genome sequencing and annotation.</title>
        <authorList>
            <consortium name="The Broad Institute Genomics Platform"/>
            <consortium name="The Broad Institute Genome Sequencing Center for Infectious Disease"/>
            <person name="Wu L."/>
            <person name="Ma J."/>
        </authorList>
    </citation>
    <scope>NUCLEOTIDE SEQUENCE [LARGE SCALE GENOMIC DNA]</scope>
    <source>
        <strain evidence="5">KCTC 52366</strain>
    </source>
</reference>
<comment type="caution">
    <text evidence="4">The sequence shown here is derived from an EMBL/GenBank/DDBJ whole genome shotgun (WGS) entry which is preliminary data.</text>
</comment>
<evidence type="ECO:0000259" key="3">
    <source>
        <dbReference type="Pfam" id="PF00294"/>
    </source>
</evidence>
<name>A0ABV7GZJ6_9RHOB</name>
<sequence length="284" mass="27641">MAVAVVVGSLHYDIFVDAPHRPAAGETVTARAWSPKFGGKGGNQAVALAGQGCDVRMVSAVGDDDFAPFLLDRLAAGGVSAENVARVAGTGSGMSVAIGDDAGDYAAAIVSGANLAIAPAVVADPALWNDAAFLLLQNEVPEAVNLAAATAARAHGARVCLNAAPMRAMPDALLALVDILVVNQPEAEAICGAPVGTLEDALAAARALTGRVPAAVVTAGGAGVAFASAEASGVVPGVPVRVVSAHGAGDHFIGALVAALMRGAPLSDAAATANAAAARHVAGG</sequence>
<evidence type="ECO:0000313" key="5">
    <source>
        <dbReference type="Proteomes" id="UP001595632"/>
    </source>
</evidence>
<dbReference type="InterPro" id="IPR002139">
    <property type="entry name" value="Ribo/fructo_kinase"/>
</dbReference>
<dbReference type="SUPFAM" id="SSF53613">
    <property type="entry name" value="Ribokinase-like"/>
    <property type="match status" value="1"/>
</dbReference>
<dbReference type="EMBL" id="JBHRTB010000010">
    <property type="protein sequence ID" value="MFC3145614.1"/>
    <property type="molecule type" value="Genomic_DNA"/>
</dbReference>
<gene>
    <name evidence="4" type="ORF">ACFOGP_23030</name>
</gene>
<dbReference type="Proteomes" id="UP001595632">
    <property type="component" value="Unassembled WGS sequence"/>
</dbReference>
<dbReference type="InterPro" id="IPR011611">
    <property type="entry name" value="PfkB_dom"/>
</dbReference>
<accession>A0ABV7GZJ6</accession>
<dbReference type="RefSeq" id="WP_275632567.1">
    <property type="nucleotide sequence ID" value="NZ_JARGYD010000003.1"/>
</dbReference>
<dbReference type="PANTHER" id="PTHR10584">
    <property type="entry name" value="SUGAR KINASE"/>
    <property type="match status" value="1"/>
</dbReference>
<dbReference type="PANTHER" id="PTHR10584:SF166">
    <property type="entry name" value="RIBOKINASE"/>
    <property type="match status" value="1"/>
</dbReference>
<evidence type="ECO:0000313" key="4">
    <source>
        <dbReference type="EMBL" id="MFC3145614.1"/>
    </source>
</evidence>
<keyword evidence="2 4" id="KW-0418">Kinase</keyword>
<organism evidence="4 5">
    <name type="scientific">Psychromarinibacter halotolerans</name>
    <dbReference type="NCBI Taxonomy" id="1775175"/>
    <lineage>
        <taxon>Bacteria</taxon>
        <taxon>Pseudomonadati</taxon>
        <taxon>Pseudomonadota</taxon>
        <taxon>Alphaproteobacteria</taxon>
        <taxon>Rhodobacterales</taxon>
        <taxon>Paracoccaceae</taxon>
        <taxon>Psychromarinibacter</taxon>
    </lineage>
</organism>
<dbReference type="PRINTS" id="PR00990">
    <property type="entry name" value="RIBOKINASE"/>
</dbReference>
<keyword evidence="5" id="KW-1185">Reference proteome</keyword>
<evidence type="ECO:0000256" key="2">
    <source>
        <dbReference type="ARBA" id="ARBA00022777"/>
    </source>
</evidence>